<proteinExistence type="predicted"/>
<evidence type="ECO:0000313" key="1">
    <source>
        <dbReference type="EMBL" id="MBX41775.1"/>
    </source>
</evidence>
<organism evidence="1">
    <name type="scientific">Rhizophora mucronata</name>
    <name type="common">Asiatic mangrove</name>
    <dbReference type="NCBI Taxonomy" id="61149"/>
    <lineage>
        <taxon>Eukaryota</taxon>
        <taxon>Viridiplantae</taxon>
        <taxon>Streptophyta</taxon>
        <taxon>Embryophyta</taxon>
        <taxon>Tracheophyta</taxon>
        <taxon>Spermatophyta</taxon>
        <taxon>Magnoliopsida</taxon>
        <taxon>eudicotyledons</taxon>
        <taxon>Gunneridae</taxon>
        <taxon>Pentapetalae</taxon>
        <taxon>rosids</taxon>
        <taxon>fabids</taxon>
        <taxon>Malpighiales</taxon>
        <taxon>Rhizophoraceae</taxon>
        <taxon>Rhizophora</taxon>
    </lineage>
</organism>
<sequence>MLINKLVTGIISMVIGKFPQTFPNSMQPLKRIKDMVFLTLMDKEFKM</sequence>
<protein>
    <submittedName>
        <fullName evidence="1">Uncharacterized protein</fullName>
    </submittedName>
</protein>
<dbReference type="EMBL" id="GGEC01061291">
    <property type="protein sequence ID" value="MBX41775.1"/>
    <property type="molecule type" value="Transcribed_RNA"/>
</dbReference>
<reference evidence="1" key="1">
    <citation type="submission" date="2018-02" db="EMBL/GenBank/DDBJ databases">
        <title>Rhizophora mucronata_Transcriptome.</title>
        <authorList>
            <person name="Meera S.P."/>
            <person name="Sreeshan A."/>
            <person name="Augustine A."/>
        </authorList>
    </citation>
    <scope>NUCLEOTIDE SEQUENCE</scope>
    <source>
        <tissue evidence="1">Leaf</tissue>
    </source>
</reference>
<accession>A0A2P2NH14</accession>
<name>A0A2P2NH14_RHIMU</name>
<dbReference type="AlphaFoldDB" id="A0A2P2NH14"/>